<keyword evidence="3 8" id="KW-0472">Membrane</keyword>
<dbReference type="PROSITE" id="PS01068">
    <property type="entry name" value="OMPA_1"/>
    <property type="match status" value="1"/>
</dbReference>
<evidence type="ECO:0000256" key="6">
    <source>
        <dbReference type="ARBA" id="ARBA00023288"/>
    </source>
</evidence>
<dbReference type="CDD" id="cd07185">
    <property type="entry name" value="OmpA_C-like"/>
    <property type="match status" value="1"/>
</dbReference>
<evidence type="ECO:0000313" key="17">
    <source>
        <dbReference type="Proteomes" id="UP000193335"/>
    </source>
</evidence>
<keyword evidence="18" id="KW-1185">Reference proteome</keyword>
<dbReference type="PROSITE" id="PS51257">
    <property type="entry name" value="PROKAR_LIPOPROTEIN"/>
    <property type="match status" value="1"/>
</dbReference>
<evidence type="ECO:0000313" key="13">
    <source>
        <dbReference type="EMBL" id="MET4718457.1"/>
    </source>
</evidence>
<dbReference type="InterPro" id="IPR006690">
    <property type="entry name" value="OMPA-like_CS"/>
</dbReference>
<dbReference type="InterPro" id="IPR036737">
    <property type="entry name" value="OmpA-like_sf"/>
</dbReference>
<comment type="similarity">
    <text evidence="8">Belongs to the Pal lipoprotein family.</text>
</comment>
<dbReference type="eggNOG" id="COG2885">
    <property type="taxonomic scope" value="Bacteria"/>
</dbReference>
<dbReference type="STRING" id="375.BKD09_RS10190"/>
<keyword evidence="4 8" id="KW-0564">Palmitate</keyword>
<dbReference type="NCBIfam" id="TIGR02802">
    <property type="entry name" value="Pal_lipo"/>
    <property type="match status" value="1"/>
</dbReference>
<dbReference type="PANTHER" id="PTHR30329">
    <property type="entry name" value="STATOR ELEMENT OF FLAGELLAR MOTOR COMPLEX"/>
    <property type="match status" value="1"/>
</dbReference>
<dbReference type="PANTHER" id="PTHR30329:SF21">
    <property type="entry name" value="LIPOPROTEIN YIAD-RELATED"/>
    <property type="match status" value="1"/>
</dbReference>
<accession>A0A0A3Y5H0</accession>
<evidence type="ECO:0000313" key="14">
    <source>
        <dbReference type="EMBL" id="OSJ33118.1"/>
    </source>
</evidence>
<keyword evidence="7 8" id="KW-0131">Cell cycle</keyword>
<evidence type="ECO:0000313" key="11">
    <source>
        <dbReference type="EMBL" id="APG08700.1"/>
    </source>
</evidence>
<gene>
    <name evidence="8" type="primary">pal</name>
    <name evidence="13" type="ORF">ABIF63_002563</name>
    <name evidence="11" type="ORF">BKD09_10190</name>
    <name evidence="14" type="ORF">BSZ19_16975</name>
    <name evidence="12" type="ORF">MA20_03980</name>
</gene>
<feature type="chain" id="PRO_5010763284" description="Peptidoglycan-associated lipoprotein" evidence="9">
    <location>
        <begin position="28"/>
        <end position="162"/>
    </location>
</feature>
<evidence type="ECO:0000313" key="18">
    <source>
        <dbReference type="Proteomes" id="UP001549291"/>
    </source>
</evidence>
<dbReference type="Gene3D" id="3.30.1330.60">
    <property type="entry name" value="OmpA-like domain"/>
    <property type="match status" value="1"/>
</dbReference>
<dbReference type="KEGG" id="bjp:RN69_11075"/>
<reference evidence="11 16" key="2">
    <citation type="submission" date="2016-11" db="EMBL/GenBank/DDBJ databases">
        <title>Complete Genome Sequence of Bradyrhizobium sp. strain J5, an isolated from soybean nodule in Hokkaido.</title>
        <authorList>
            <person name="Kanehara K."/>
        </authorList>
    </citation>
    <scope>NUCLEOTIDE SEQUENCE [LARGE SCALE GENOMIC DNA]</scope>
    <source>
        <strain evidence="11 16">J5</strain>
    </source>
</reference>
<dbReference type="InterPro" id="IPR014169">
    <property type="entry name" value="Pal_lipo_C"/>
</dbReference>
<dbReference type="HAMAP" id="MF_02204">
    <property type="entry name" value="Pal"/>
    <property type="match status" value="1"/>
</dbReference>
<dbReference type="Pfam" id="PF00691">
    <property type="entry name" value="OmpA"/>
    <property type="match status" value="1"/>
</dbReference>
<dbReference type="InterPro" id="IPR006664">
    <property type="entry name" value="OMP_bac"/>
</dbReference>
<evidence type="ECO:0000256" key="9">
    <source>
        <dbReference type="SAM" id="SignalP"/>
    </source>
</evidence>
<dbReference type="SUPFAM" id="SSF103088">
    <property type="entry name" value="OmpA-like"/>
    <property type="match status" value="1"/>
</dbReference>
<dbReference type="InterPro" id="IPR039001">
    <property type="entry name" value="Pal"/>
</dbReference>
<dbReference type="PRINTS" id="PR01021">
    <property type="entry name" value="OMPADOMAIN"/>
</dbReference>
<evidence type="ECO:0000256" key="4">
    <source>
        <dbReference type="ARBA" id="ARBA00023139"/>
    </source>
</evidence>
<evidence type="ECO:0000256" key="2">
    <source>
        <dbReference type="ARBA" id="ARBA00022729"/>
    </source>
</evidence>
<sequence length="162" mass="17862">MKYPMRILQGLKLAAVVAIALSMGACANKNAATDAMANAATPGSQQDFVVNVGDRVFFESDQTDLTPQAIVTLEKQAQWLQNYRQYSFTIEGHADERGTREYNIALGARRAQSVRSFLASRGIDPNRMRTISYGKERPVAVCNDISCWSQNRRAVTVLNASS</sequence>
<dbReference type="GeneID" id="64072676"/>
<dbReference type="EMBL" id="JRPN01000003">
    <property type="protein sequence ID" value="KGT80606.1"/>
    <property type="molecule type" value="Genomic_DNA"/>
</dbReference>
<reference evidence="12 15" key="1">
    <citation type="submission" date="2014-09" db="EMBL/GenBank/DDBJ databases">
        <title>Draft genome of Bradyrhizobium japonicum Is-34.</title>
        <authorList>
            <person name="Tsurumaru H."/>
            <person name="Yamakawa T."/>
            <person name="Hashimoto S."/>
            <person name="Okizaki K."/>
            <person name="Kanesaki Y."/>
            <person name="Yoshikawa H."/>
            <person name="Yajima S."/>
        </authorList>
    </citation>
    <scope>NUCLEOTIDE SEQUENCE [LARGE SCALE GENOMIC DNA]</scope>
    <source>
        <strain evidence="12 15">Is-34</strain>
    </source>
</reference>
<evidence type="ECO:0000256" key="8">
    <source>
        <dbReference type="HAMAP-Rule" id="MF_02204"/>
    </source>
</evidence>
<keyword evidence="5 8" id="KW-0998">Cell outer membrane</keyword>
<feature type="domain" description="OmpA-like" evidence="10">
    <location>
        <begin position="45"/>
        <end position="162"/>
    </location>
</feature>
<dbReference type="Proteomes" id="UP001549291">
    <property type="component" value="Unassembled WGS sequence"/>
</dbReference>
<dbReference type="RefSeq" id="WP_028152222.1">
    <property type="nucleotide sequence ID" value="NZ_BJNK01000037.1"/>
</dbReference>
<dbReference type="EMBL" id="JBEPTQ010000002">
    <property type="protein sequence ID" value="MET4718457.1"/>
    <property type="molecule type" value="Genomic_DNA"/>
</dbReference>
<dbReference type="OrthoDB" id="9809164at2"/>
<feature type="signal peptide" evidence="9">
    <location>
        <begin position="1"/>
        <end position="27"/>
    </location>
</feature>
<dbReference type="AlphaFoldDB" id="A0A0A3Y5H0"/>
<evidence type="ECO:0000313" key="12">
    <source>
        <dbReference type="EMBL" id="KGT80606.1"/>
    </source>
</evidence>
<evidence type="ECO:0000256" key="7">
    <source>
        <dbReference type="ARBA" id="ARBA00023306"/>
    </source>
</evidence>
<dbReference type="EMBL" id="CP017637">
    <property type="protein sequence ID" value="APG08700.1"/>
    <property type="molecule type" value="Genomic_DNA"/>
</dbReference>
<reference evidence="13 18" key="4">
    <citation type="submission" date="2024-06" db="EMBL/GenBank/DDBJ databases">
        <title>Genomic Encyclopedia of Type Strains, Phase V (KMG-V): Genome sequencing to study the core and pangenomes of soil and plant-associated prokaryotes.</title>
        <authorList>
            <person name="Whitman W."/>
        </authorList>
    </citation>
    <scope>NUCLEOTIDE SEQUENCE [LARGE SCALE GENOMIC DNA]</scope>
    <source>
        <strain evidence="13 18">USDA 160</strain>
    </source>
</reference>
<comment type="subcellular location">
    <subcellularLocation>
        <location evidence="8">Cell outer membrane</location>
        <topology evidence="8">Lipid-anchor</topology>
    </subcellularLocation>
</comment>
<evidence type="ECO:0000259" key="10">
    <source>
        <dbReference type="PROSITE" id="PS51123"/>
    </source>
</evidence>
<evidence type="ECO:0000313" key="15">
    <source>
        <dbReference type="Proteomes" id="UP000030377"/>
    </source>
</evidence>
<evidence type="ECO:0000256" key="3">
    <source>
        <dbReference type="ARBA" id="ARBA00023136"/>
    </source>
</evidence>
<evidence type="ECO:0000256" key="5">
    <source>
        <dbReference type="ARBA" id="ARBA00023237"/>
    </source>
</evidence>
<proteinExistence type="inferred from homology"/>
<dbReference type="InterPro" id="IPR050330">
    <property type="entry name" value="Bact_OuterMem_StrucFunc"/>
</dbReference>
<dbReference type="PATRIC" id="fig|375.37.peg.1723"/>
<evidence type="ECO:0000313" key="16">
    <source>
        <dbReference type="Proteomes" id="UP000181962"/>
    </source>
</evidence>
<dbReference type="GO" id="GO:0009279">
    <property type="term" value="C:cell outer membrane"/>
    <property type="evidence" value="ECO:0007669"/>
    <property type="project" value="UniProtKB-SubCell"/>
</dbReference>
<dbReference type="PROSITE" id="PS51123">
    <property type="entry name" value="OMPA_2"/>
    <property type="match status" value="1"/>
</dbReference>
<name>A0A0A3Y5H0_BRAJP</name>
<comment type="subunit">
    <text evidence="8">The Tol-Pal system is composed of five core proteins: the inner membrane proteins TolA, TolQ and TolR, the periplasmic protein TolB and the outer membrane protein Pal. They form a network linking the inner and outer membranes and the peptidoglycan layer.</text>
</comment>
<dbReference type="InterPro" id="IPR006665">
    <property type="entry name" value="OmpA-like"/>
</dbReference>
<dbReference type="GO" id="GO:0051301">
    <property type="term" value="P:cell division"/>
    <property type="evidence" value="ECO:0007669"/>
    <property type="project" value="UniProtKB-UniRule"/>
</dbReference>
<organism evidence="12 15">
    <name type="scientific">Bradyrhizobium japonicum</name>
    <dbReference type="NCBI Taxonomy" id="375"/>
    <lineage>
        <taxon>Bacteria</taxon>
        <taxon>Pseudomonadati</taxon>
        <taxon>Pseudomonadota</taxon>
        <taxon>Alphaproteobacteria</taxon>
        <taxon>Hyphomicrobiales</taxon>
        <taxon>Nitrobacteraceae</taxon>
        <taxon>Bradyrhizobium</taxon>
    </lineage>
</organism>
<dbReference type="Proteomes" id="UP000181962">
    <property type="component" value="Chromosome"/>
</dbReference>
<dbReference type="Proteomes" id="UP000193335">
    <property type="component" value="Unassembled WGS sequence"/>
</dbReference>
<dbReference type="FunFam" id="3.30.1330.60:FF:000024">
    <property type="entry name" value="Peptidoglycan-associated protein"/>
    <property type="match status" value="1"/>
</dbReference>
<keyword evidence="1 8" id="KW-0132">Cell division</keyword>
<keyword evidence="2 8" id="KW-0732">Signal</keyword>
<dbReference type="Proteomes" id="UP000030377">
    <property type="component" value="Unassembled WGS sequence"/>
</dbReference>
<keyword evidence="6 8" id="KW-0449">Lipoprotein</keyword>
<dbReference type="EMBL" id="NAFL01000244">
    <property type="protein sequence ID" value="OSJ33118.1"/>
    <property type="molecule type" value="Genomic_DNA"/>
</dbReference>
<protein>
    <recommendedName>
        <fullName evidence="8">Peptidoglycan-associated lipoprotein</fullName>
        <shortName evidence="8">PAL</shortName>
    </recommendedName>
</protein>
<reference evidence="14 17" key="3">
    <citation type="submission" date="2017-03" db="EMBL/GenBank/DDBJ databases">
        <title>Whole genome sequences of fourteen strains of Bradyrhizobium canariense and one strain of Bradyrhizobium japonicum isolated from Lupinus (Papilionoideae: Genisteae) species in Algeria.</title>
        <authorList>
            <person name="Crovadore J."/>
            <person name="Chekireb D."/>
            <person name="Brachmann A."/>
            <person name="Chablais R."/>
            <person name="Cochard B."/>
            <person name="Lefort F."/>
        </authorList>
    </citation>
    <scope>NUCLEOTIDE SEQUENCE [LARGE SCALE GENOMIC DNA]</scope>
    <source>
        <strain evidence="14 17">UBMA197</strain>
    </source>
</reference>
<comment type="function">
    <text evidence="8">Part of the Tol-Pal system, which plays a role in outer membrane invagination during cell division and is important for maintaining outer membrane integrity.</text>
</comment>
<evidence type="ECO:0000256" key="1">
    <source>
        <dbReference type="ARBA" id="ARBA00022618"/>
    </source>
</evidence>